<feature type="transmembrane region" description="Helical" evidence="1">
    <location>
        <begin position="259"/>
        <end position="278"/>
    </location>
</feature>
<organism evidence="2 3">
    <name type="scientific">Methylomonas aurea</name>
    <dbReference type="NCBI Taxonomy" id="2952224"/>
    <lineage>
        <taxon>Bacteria</taxon>
        <taxon>Pseudomonadati</taxon>
        <taxon>Pseudomonadota</taxon>
        <taxon>Gammaproteobacteria</taxon>
        <taxon>Methylococcales</taxon>
        <taxon>Methylococcaceae</taxon>
        <taxon>Methylomonas</taxon>
    </lineage>
</organism>
<feature type="transmembrane region" description="Helical" evidence="1">
    <location>
        <begin position="236"/>
        <end position="253"/>
    </location>
</feature>
<feature type="transmembrane region" description="Helical" evidence="1">
    <location>
        <begin position="103"/>
        <end position="122"/>
    </location>
</feature>
<dbReference type="Proteomes" id="UP001524569">
    <property type="component" value="Unassembled WGS sequence"/>
</dbReference>
<gene>
    <name evidence="2" type="ORF">NP603_02710</name>
</gene>
<keyword evidence="1" id="KW-0812">Transmembrane</keyword>
<proteinExistence type="predicted"/>
<feature type="transmembrane region" description="Helical" evidence="1">
    <location>
        <begin position="305"/>
        <end position="324"/>
    </location>
</feature>
<evidence type="ECO:0000313" key="2">
    <source>
        <dbReference type="EMBL" id="MCQ8180010.1"/>
    </source>
</evidence>
<reference evidence="2 3" key="1">
    <citation type="submission" date="2022-07" db="EMBL/GenBank/DDBJ databases">
        <title>Methylomonas rivi sp. nov., Methylomonas rosea sp. nov., Methylomonas aureus sp. nov. and Methylomonas subterranea sp. nov., four novel methanotrophs isolated from a freshwater creek and the deep terrestrial subsurface.</title>
        <authorList>
            <person name="Abin C."/>
            <person name="Sankaranarayanan K."/>
            <person name="Garner C."/>
            <person name="Sindelar R."/>
            <person name="Kotary K."/>
            <person name="Garner R."/>
            <person name="Barclay S."/>
            <person name="Lawson P."/>
            <person name="Krumholz L."/>
        </authorList>
    </citation>
    <scope>NUCLEOTIDE SEQUENCE [LARGE SCALE GENOMIC DNA]</scope>
    <source>
        <strain evidence="2 3">SURF-1</strain>
    </source>
</reference>
<feature type="transmembrane region" description="Helical" evidence="1">
    <location>
        <begin position="371"/>
        <end position="398"/>
    </location>
</feature>
<feature type="transmembrane region" description="Helical" evidence="1">
    <location>
        <begin position="404"/>
        <end position="424"/>
    </location>
</feature>
<feature type="transmembrane region" description="Helical" evidence="1">
    <location>
        <begin position="20"/>
        <end position="38"/>
    </location>
</feature>
<feature type="transmembrane region" description="Helical" evidence="1">
    <location>
        <begin position="44"/>
        <end position="63"/>
    </location>
</feature>
<sequence length="432" mass="47844">MTTNPEFERQLLLECPPARLSSATAVLGTVFAFCYFLDDYRFGSISSAAALGLFWLITLLWGARQSLDSIVDEYRDRTWDTQRLSALDPWQMAWGKLLGSTSMVWYCAGFCLLVYTLAAGQSTDLLRFYFYAIAGGLLVQSAALLLGLLAVGRGQTKTGSILLPALIGFAVVAPQLGDLSEIAGLGSAGFRWQPWYGWQFAQQDFHRFSLLCAVFWCMVANYRLLAQALGLRKPPTAWLGFIVFLVVYLGGLIPSGNFALAMAGFGVCGGLTYLSVVAEPQQPMQIKRLLDYYRQHNWRRVIEEFPLSWLSFALAVPFALYLSANRAHIAWFELSLHSYPLAALLLILRDCAIYVYFCYGKNPQRALNLSLLAAVLLYGVLPGLFGALGLSGLSALFFPLWADSASGAVLYAVLQCAAVLRLLYRRWQNAIC</sequence>
<protein>
    <submittedName>
        <fullName evidence="2">Uncharacterized protein</fullName>
    </submittedName>
</protein>
<feature type="transmembrane region" description="Helical" evidence="1">
    <location>
        <begin position="128"/>
        <end position="149"/>
    </location>
</feature>
<evidence type="ECO:0000313" key="3">
    <source>
        <dbReference type="Proteomes" id="UP001524569"/>
    </source>
</evidence>
<accession>A0ABT1UCY8</accession>
<dbReference type="EMBL" id="JANIBM010000002">
    <property type="protein sequence ID" value="MCQ8180010.1"/>
    <property type="molecule type" value="Genomic_DNA"/>
</dbReference>
<feature type="transmembrane region" description="Helical" evidence="1">
    <location>
        <begin position="161"/>
        <end position="185"/>
    </location>
</feature>
<keyword evidence="3" id="KW-1185">Reference proteome</keyword>
<dbReference type="RefSeq" id="WP_256609387.1">
    <property type="nucleotide sequence ID" value="NZ_JANIBM010000002.1"/>
</dbReference>
<keyword evidence="1" id="KW-1133">Transmembrane helix</keyword>
<name>A0ABT1UCY8_9GAMM</name>
<feature type="transmembrane region" description="Helical" evidence="1">
    <location>
        <begin position="205"/>
        <end position="224"/>
    </location>
</feature>
<feature type="transmembrane region" description="Helical" evidence="1">
    <location>
        <begin position="336"/>
        <end position="359"/>
    </location>
</feature>
<comment type="caution">
    <text evidence="2">The sequence shown here is derived from an EMBL/GenBank/DDBJ whole genome shotgun (WGS) entry which is preliminary data.</text>
</comment>
<keyword evidence="1" id="KW-0472">Membrane</keyword>
<evidence type="ECO:0000256" key="1">
    <source>
        <dbReference type="SAM" id="Phobius"/>
    </source>
</evidence>